<feature type="compositionally biased region" description="Acidic residues" evidence="1">
    <location>
        <begin position="140"/>
        <end position="155"/>
    </location>
</feature>
<proteinExistence type="predicted"/>
<sequence length="265" mass="30269">MNDVIIQRENGASFESNAPVKFRHTRVSTLWELKRLIISNVGAESGRKIGNLAYRFQAITAENKLEYRPSWISEDNHVWITFEVHRRLMQDRYMEFYAEVCQVGGSSGFRLFISSMDPSPINVAAPDDVVMLDYNSIDDSDYEEESSCDSTEGDEDVRNTPIGGPRLVLPVPLPIPNLDELDLDTKHVEDPSMECAAVEYNTDGGVEFMVGHIKQNRQAVLMAVKNYSIRMNAEYRVIEYDWLKYHCRCKHHAGGCPWMIQVALQ</sequence>
<protein>
    <recommendedName>
        <fullName evidence="4">Transposase MuDR plant domain-containing protein</fullName>
    </recommendedName>
</protein>
<gene>
    <name evidence="2" type="ORF">PIB30_030818</name>
</gene>
<accession>A0ABU6SCB1</accession>
<comment type="caution">
    <text evidence="2">The sequence shown here is derived from an EMBL/GenBank/DDBJ whole genome shotgun (WGS) entry which is preliminary data.</text>
</comment>
<reference evidence="2 3" key="1">
    <citation type="journal article" date="2023" name="Plants (Basel)">
        <title>Bridging the Gap: Combining Genomics and Transcriptomics Approaches to Understand Stylosanthes scabra, an Orphan Legume from the Brazilian Caatinga.</title>
        <authorList>
            <person name="Ferreira-Neto J.R.C."/>
            <person name="da Silva M.D."/>
            <person name="Binneck E."/>
            <person name="de Melo N.F."/>
            <person name="da Silva R.H."/>
            <person name="de Melo A.L.T.M."/>
            <person name="Pandolfi V."/>
            <person name="Bustamante F.O."/>
            <person name="Brasileiro-Vidal A.C."/>
            <person name="Benko-Iseppon A.M."/>
        </authorList>
    </citation>
    <scope>NUCLEOTIDE SEQUENCE [LARGE SCALE GENOMIC DNA]</scope>
    <source>
        <tissue evidence="2">Leaves</tissue>
    </source>
</reference>
<organism evidence="2 3">
    <name type="scientific">Stylosanthes scabra</name>
    <dbReference type="NCBI Taxonomy" id="79078"/>
    <lineage>
        <taxon>Eukaryota</taxon>
        <taxon>Viridiplantae</taxon>
        <taxon>Streptophyta</taxon>
        <taxon>Embryophyta</taxon>
        <taxon>Tracheophyta</taxon>
        <taxon>Spermatophyta</taxon>
        <taxon>Magnoliopsida</taxon>
        <taxon>eudicotyledons</taxon>
        <taxon>Gunneridae</taxon>
        <taxon>Pentapetalae</taxon>
        <taxon>rosids</taxon>
        <taxon>fabids</taxon>
        <taxon>Fabales</taxon>
        <taxon>Fabaceae</taxon>
        <taxon>Papilionoideae</taxon>
        <taxon>50 kb inversion clade</taxon>
        <taxon>dalbergioids sensu lato</taxon>
        <taxon>Dalbergieae</taxon>
        <taxon>Pterocarpus clade</taxon>
        <taxon>Stylosanthes</taxon>
    </lineage>
</organism>
<dbReference type="EMBL" id="JASCZI010060545">
    <property type="protein sequence ID" value="MED6133729.1"/>
    <property type="molecule type" value="Genomic_DNA"/>
</dbReference>
<evidence type="ECO:0008006" key="4">
    <source>
        <dbReference type="Google" id="ProtNLM"/>
    </source>
</evidence>
<keyword evidence="3" id="KW-1185">Reference proteome</keyword>
<evidence type="ECO:0000256" key="1">
    <source>
        <dbReference type="SAM" id="MobiDB-lite"/>
    </source>
</evidence>
<evidence type="ECO:0000313" key="2">
    <source>
        <dbReference type="EMBL" id="MED6133729.1"/>
    </source>
</evidence>
<name>A0ABU6SCB1_9FABA</name>
<feature type="region of interest" description="Disordered" evidence="1">
    <location>
        <begin position="140"/>
        <end position="161"/>
    </location>
</feature>
<dbReference type="Proteomes" id="UP001341840">
    <property type="component" value="Unassembled WGS sequence"/>
</dbReference>
<evidence type="ECO:0000313" key="3">
    <source>
        <dbReference type="Proteomes" id="UP001341840"/>
    </source>
</evidence>